<evidence type="ECO:0000256" key="3">
    <source>
        <dbReference type="ARBA" id="ARBA00022692"/>
    </source>
</evidence>
<keyword evidence="10" id="KW-1185">Reference proteome</keyword>
<feature type="domain" description="Cation/H+ exchanger transmembrane" evidence="8">
    <location>
        <begin position="23"/>
        <end position="226"/>
    </location>
</feature>
<name>A0ABR5J7B5_9ACTN</name>
<dbReference type="InterPro" id="IPR050794">
    <property type="entry name" value="CPA2_transporter"/>
</dbReference>
<feature type="transmembrane region" description="Helical" evidence="7">
    <location>
        <begin position="139"/>
        <end position="161"/>
    </location>
</feature>
<keyword evidence="4 7" id="KW-1133">Transmembrane helix</keyword>
<evidence type="ECO:0000256" key="2">
    <source>
        <dbReference type="ARBA" id="ARBA00022448"/>
    </source>
</evidence>
<dbReference type="InterPro" id="IPR038770">
    <property type="entry name" value="Na+/solute_symporter_sf"/>
</dbReference>
<comment type="caution">
    <text evidence="9">The sequence shown here is derived from an EMBL/GenBank/DDBJ whole genome shotgun (WGS) entry which is preliminary data.</text>
</comment>
<comment type="subcellular location">
    <subcellularLocation>
        <location evidence="1">Membrane</location>
        <topology evidence="1">Multi-pass membrane protein</topology>
    </subcellularLocation>
</comment>
<evidence type="ECO:0000313" key="10">
    <source>
        <dbReference type="Proteomes" id="UP000037020"/>
    </source>
</evidence>
<feature type="transmembrane region" description="Helical" evidence="7">
    <location>
        <begin position="202"/>
        <end position="226"/>
    </location>
</feature>
<feature type="transmembrane region" description="Helical" evidence="7">
    <location>
        <begin position="6"/>
        <end position="26"/>
    </location>
</feature>
<keyword evidence="6 7" id="KW-0472">Membrane</keyword>
<dbReference type="PANTHER" id="PTHR32468:SF0">
    <property type="entry name" value="K(+)_H(+) ANTIPORTER 1"/>
    <property type="match status" value="1"/>
</dbReference>
<evidence type="ECO:0000256" key="4">
    <source>
        <dbReference type="ARBA" id="ARBA00022989"/>
    </source>
</evidence>
<sequence>MAAEGLPTEAVAMADVAIVLLAGRLFVRLSKRVRQPPVVAEIAIGIVLGPSLLGLLPGDLPGRIFPADARPMLAAVAQVGLLLFMFLAGWEMDLGRLRGRGRSVGAMAGLSMAVPFALGAGAAALLAGRYAGEGSGTTAFVLFLSTAFAITAFPVLARIITDSGLTGTRVGSMAMACAAVGDVLAWCVLVLVVAVSESDGPGHFFTVVGLTAAYALAMVLVVRPLLRQLLIR</sequence>
<organism evidence="9 10">
    <name type="scientific">Streptomyces varsoviensis</name>
    <dbReference type="NCBI Taxonomy" id="67373"/>
    <lineage>
        <taxon>Bacteria</taxon>
        <taxon>Bacillati</taxon>
        <taxon>Actinomycetota</taxon>
        <taxon>Actinomycetes</taxon>
        <taxon>Kitasatosporales</taxon>
        <taxon>Streptomycetaceae</taxon>
        <taxon>Streptomyces</taxon>
    </lineage>
</organism>
<feature type="transmembrane region" description="Helical" evidence="7">
    <location>
        <begin position="173"/>
        <end position="196"/>
    </location>
</feature>
<keyword evidence="2" id="KW-0813">Transport</keyword>
<dbReference type="EMBL" id="LGUT01001261">
    <property type="protein sequence ID" value="KOG89305.1"/>
    <property type="molecule type" value="Genomic_DNA"/>
</dbReference>
<dbReference type="Proteomes" id="UP000037020">
    <property type="component" value="Unassembled WGS sequence"/>
</dbReference>
<evidence type="ECO:0000256" key="1">
    <source>
        <dbReference type="ARBA" id="ARBA00004141"/>
    </source>
</evidence>
<feature type="transmembrane region" description="Helical" evidence="7">
    <location>
        <begin position="104"/>
        <end position="127"/>
    </location>
</feature>
<dbReference type="Gene3D" id="1.20.1530.20">
    <property type="match status" value="1"/>
</dbReference>
<dbReference type="Pfam" id="PF00999">
    <property type="entry name" value="Na_H_Exchanger"/>
    <property type="match status" value="1"/>
</dbReference>
<evidence type="ECO:0000256" key="6">
    <source>
        <dbReference type="ARBA" id="ARBA00023136"/>
    </source>
</evidence>
<dbReference type="InterPro" id="IPR006153">
    <property type="entry name" value="Cation/H_exchanger_TM"/>
</dbReference>
<gene>
    <name evidence="9" type="ORF">ADK38_15030</name>
</gene>
<evidence type="ECO:0000259" key="8">
    <source>
        <dbReference type="Pfam" id="PF00999"/>
    </source>
</evidence>
<dbReference type="PANTHER" id="PTHR32468">
    <property type="entry name" value="CATION/H + ANTIPORTER"/>
    <property type="match status" value="1"/>
</dbReference>
<protein>
    <recommendedName>
        <fullName evidence="8">Cation/H+ exchanger transmembrane domain-containing protein</fullName>
    </recommendedName>
</protein>
<reference evidence="9 10" key="1">
    <citation type="submission" date="2015-07" db="EMBL/GenBank/DDBJ databases">
        <authorList>
            <person name="Ju K.-S."/>
            <person name="Doroghazi J.R."/>
            <person name="Metcalf W.W."/>
        </authorList>
    </citation>
    <scope>NUCLEOTIDE SEQUENCE [LARGE SCALE GENOMIC DNA]</scope>
    <source>
        <strain evidence="9 10">NRRL B-3589</strain>
    </source>
</reference>
<evidence type="ECO:0000256" key="5">
    <source>
        <dbReference type="ARBA" id="ARBA00023065"/>
    </source>
</evidence>
<keyword evidence="5" id="KW-0406">Ion transport</keyword>
<feature type="transmembrane region" description="Helical" evidence="7">
    <location>
        <begin position="72"/>
        <end position="92"/>
    </location>
</feature>
<feature type="non-terminal residue" evidence="9">
    <location>
        <position position="232"/>
    </location>
</feature>
<feature type="transmembrane region" description="Helical" evidence="7">
    <location>
        <begin position="38"/>
        <end position="57"/>
    </location>
</feature>
<evidence type="ECO:0000313" key="9">
    <source>
        <dbReference type="EMBL" id="KOG89305.1"/>
    </source>
</evidence>
<proteinExistence type="predicted"/>
<evidence type="ECO:0000256" key="7">
    <source>
        <dbReference type="SAM" id="Phobius"/>
    </source>
</evidence>
<accession>A0ABR5J7B5</accession>
<keyword evidence="3 7" id="KW-0812">Transmembrane</keyword>